<comment type="caution">
    <text evidence="1">The sequence shown here is derived from an EMBL/GenBank/DDBJ whole genome shotgun (WGS) entry which is preliminary data.</text>
</comment>
<evidence type="ECO:0000313" key="2">
    <source>
        <dbReference type="Proteomes" id="UP000248329"/>
    </source>
</evidence>
<evidence type="ECO:0000313" key="1">
    <source>
        <dbReference type="EMBL" id="PXF60643.1"/>
    </source>
</evidence>
<dbReference type="EMBL" id="PQXF01000013">
    <property type="protein sequence ID" value="PXF60643.1"/>
    <property type="molecule type" value="Genomic_DNA"/>
</dbReference>
<protein>
    <submittedName>
        <fullName evidence="1">Uncharacterized protein</fullName>
    </submittedName>
</protein>
<proteinExistence type="predicted"/>
<reference evidence="1" key="1">
    <citation type="submission" date="2018-01" db="EMBL/GenBank/DDBJ databases">
        <authorList>
            <person name="Krukenberg V."/>
        </authorList>
    </citation>
    <scope>NUCLEOTIDE SEQUENCE</scope>
    <source>
        <strain evidence="1">E20ANME2</strain>
    </source>
</reference>
<gene>
    <name evidence="1" type="ORF">C4B59_08200</name>
</gene>
<sequence>MKIKNGDVVQGSRWSEPVVVNLIEGMGDYIRVVGVTRNSRQHIDQLIHQDGISALGSGKIESNFTAEPGHVFLVWYIHYNPRTPFHTIFITNLTLHSTVVPRLSPHPKYASSHFSSASLLIPLSPSGTFIENNHNWGAFHLAEKDNIRDVEIAEVNKMLSCKDESRGFHIPVRTLWNYTNWKGSTHRLQLW</sequence>
<accession>A0AC61L2W9</accession>
<organism evidence="1 2">
    <name type="scientific">Candidatus Methanogaster sp</name>
    <dbReference type="NCBI Taxonomy" id="3386292"/>
    <lineage>
        <taxon>Archaea</taxon>
        <taxon>Methanobacteriati</taxon>
        <taxon>Methanobacteriota</taxon>
        <taxon>Stenosarchaea group</taxon>
        <taxon>Methanomicrobia</taxon>
        <taxon>Methanosarcinales</taxon>
        <taxon>ANME-2 cluster</taxon>
        <taxon>Candidatus Methanogasteraceae</taxon>
        <taxon>Candidatus Methanogaster</taxon>
    </lineage>
</organism>
<dbReference type="Proteomes" id="UP000248329">
    <property type="component" value="Unassembled WGS sequence"/>
</dbReference>
<name>A0AC61L2W9_9EURY</name>